<gene>
    <name evidence="1" type="ORF">KI810_05070</name>
</gene>
<dbReference type="Pfam" id="PF12073">
    <property type="entry name" value="DUF3553"/>
    <property type="match status" value="1"/>
</dbReference>
<accession>A0ABS5SAM7</accession>
<evidence type="ECO:0000313" key="2">
    <source>
        <dbReference type="Proteomes" id="UP000756860"/>
    </source>
</evidence>
<comment type="caution">
    <text evidence="1">The sequence shown here is derived from an EMBL/GenBank/DDBJ whole genome shotgun (WGS) entry which is preliminary data.</text>
</comment>
<evidence type="ECO:0000313" key="1">
    <source>
        <dbReference type="EMBL" id="MBT0652418.1"/>
    </source>
</evidence>
<protein>
    <submittedName>
        <fullName evidence="1">DUF3553 domain-containing protein</fullName>
    </submittedName>
</protein>
<organism evidence="1 2">
    <name type="scientific">Geomobilimonas luticola</name>
    <dbReference type="NCBI Taxonomy" id="1114878"/>
    <lineage>
        <taxon>Bacteria</taxon>
        <taxon>Pseudomonadati</taxon>
        <taxon>Thermodesulfobacteriota</taxon>
        <taxon>Desulfuromonadia</taxon>
        <taxon>Geobacterales</taxon>
        <taxon>Geobacteraceae</taxon>
        <taxon>Geomobilimonas</taxon>
    </lineage>
</organism>
<dbReference type="RefSeq" id="WP_214174361.1">
    <property type="nucleotide sequence ID" value="NZ_JAHCVK010000001.1"/>
</dbReference>
<dbReference type="EMBL" id="JAHCVK010000001">
    <property type="protein sequence ID" value="MBT0652418.1"/>
    <property type="molecule type" value="Genomic_DNA"/>
</dbReference>
<name>A0ABS5SAM7_9BACT</name>
<sequence length="87" mass="9225">MIIKTGKFVSHAGALQWGSGKVLDVNDNRATILFSDGVSRKIAASHFDTLQPAEAASYLPPPEVVAVVKARPAPRKAKKETLTPAEG</sequence>
<keyword evidence="2" id="KW-1185">Reference proteome</keyword>
<reference evidence="1 2" key="1">
    <citation type="submission" date="2021-05" db="EMBL/GenBank/DDBJ databases">
        <title>The draft genome of Geobacter luticola JCM 17780.</title>
        <authorList>
            <person name="Xu Z."/>
            <person name="Masuda Y."/>
            <person name="Itoh H."/>
            <person name="Senoo K."/>
        </authorList>
    </citation>
    <scope>NUCLEOTIDE SEQUENCE [LARGE SCALE GENOMIC DNA]</scope>
    <source>
        <strain evidence="1 2">JCM 17780</strain>
    </source>
</reference>
<dbReference type="InterPro" id="IPR021938">
    <property type="entry name" value="DUF3553"/>
</dbReference>
<proteinExistence type="predicted"/>
<dbReference type="Proteomes" id="UP000756860">
    <property type="component" value="Unassembled WGS sequence"/>
</dbReference>